<name>A0AAV8UU80_9RHOD</name>
<comment type="similarity">
    <text evidence="2">Belongs to the KptA/TPT1 family.</text>
</comment>
<dbReference type="InterPro" id="IPR022928">
    <property type="entry name" value="RNA_2'-PTrans_KptA"/>
</dbReference>
<comment type="caution">
    <text evidence="8">The sequence shown here is derived from an EMBL/GenBank/DDBJ whole genome shotgun (WGS) entry which is preliminary data.</text>
</comment>
<evidence type="ECO:0000313" key="9">
    <source>
        <dbReference type="Proteomes" id="UP001157974"/>
    </source>
</evidence>
<dbReference type="InterPro" id="IPR002745">
    <property type="entry name" value="Ptrans_KptA/Tpt1"/>
</dbReference>
<sequence length="203" mass="22694">MERSKGGEKGRSKAPSWGSSYDIEVSKKLSFWLRHRPDKAGLILDQNGWANVDEVLRALSESGRACGWEGLLRVVDTNDKQRFVISPDGSLIRARQGHSVHVDLGLKPVTPPQVLYHGTVERFWSSIAADGLKKMNRHHVHLSSEISTASKVGFRRGQPVILEISAAEMYNNGKEFFVTENGVWLTDSVPSEFIRRREDLGGL</sequence>
<gene>
    <name evidence="8" type="ORF">NDN08_001161</name>
</gene>
<evidence type="ECO:0000256" key="7">
    <source>
        <dbReference type="ARBA" id="ARBA00047949"/>
    </source>
</evidence>
<evidence type="ECO:0000256" key="5">
    <source>
        <dbReference type="ARBA" id="ARBA00023027"/>
    </source>
</evidence>
<dbReference type="PANTHER" id="PTHR12684:SF2">
    <property type="entry name" value="TRNA 2'-PHOSPHOTRANSFERASE 1"/>
    <property type="match status" value="1"/>
</dbReference>
<dbReference type="AlphaFoldDB" id="A0AAV8UU80"/>
<dbReference type="NCBIfam" id="NF002014">
    <property type="entry name" value="PRK00819.1-4"/>
    <property type="match status" value="1"/>
</dbReference>
<dbReference type="PANTHER" id="PTHR12684">
    <property type="entry name" value="PUTATIVE PHOSPHOTRANSFERASE"/>
    <property type="match status" value="1"/>
</dbReference>
<dbReference type="GO" id="GO:0000215">
    <property type="term" value="F:tRNA 2'-phosphotransferase activity"/>
    <property type="evidence" value="ECO:0007669"/>
    <property type="project" value="UniProtKB-EC"/>
</dbReference>
<dbReference type="EC" id="2.7.1.160" evidence="3"/>
<comment type="function">
    <text evidence="1">Catalyzes the last step of tRNA splicing, the transfer of the splice junction 2'-phosphate from ligated tRNA to NAD to produce ADP-ribose 1''-2'' cyclic phosphate.</text>
</comment>
<evidence type="ECO:0000256" key="1">
    <source>
        <dbReference type="ARBA" id="ARBA00003343"/>
    </source>
</evidence>
<protein>
    <recommendedName>
        <fullName evidence="3">2'-phosphotransferase</fullName>
        <ecNumber evidence="3">2.7.1.160</ecNumber>
    </recommendedName>
</protein>
<dbReference type="Pfam" id="PF01885">
    <property type="entry name" value="PTS_2-RNA"/>
    <property type="match status" value="1"/>
</dbReference>
<dbReference type="InterPro" id="IPR042080">
    <property type="entry name" value="RNA_2'-PTrans_N"/>
</dbReference>
<dbReference type="InterPro" id="IPR042081">
    <property type="entry name" value="RNA_2'-PTrans_C"/>
</dbReference>
<dbReference type="Gene3D" id="3.20.170.30">
    <property type="match status" value="1"/>
</dbReference>
<reference evidence="8 9" key="1">
    <citation type="journal article" date="2023" name="Nat. Commun.">
        <title>Origin of minicircular mitochondrial genomes in red algae.</title>
        <authorList>
            <person name="Lee Y."/>
            <person name="Cho C.H."/>
            <person name="Lee Y.M."/>
            <person name="Park S.I."/>
            <person name="Yang J.H."/>
            <person name="West J.A."/>
            <person name="Bhattacharya D."/>
            <person name="Yoon H.S."/>
        </authorList>
    </citation>
    <scope>NUCLEOTIDE SEQUENCE [LARGE SCALE GENOMIC DNA]</scope>
    <source>
        <strain evidence="8 9">CCMP1338</strain>
        <tissue evidence="8">Whole cell</tissue>
    </source>
</reference>
<dbReference type="Gene3D" id="1.10.10.970">
    <property type="entry name" value="RNA 2'-phosphotransferase, Tpt1/KptA family, N-terminal domain"/>
    <property type="match status" value="1"/>
</dbReference>
<evidence type="ECO:0000256" key="3">
    <source>
        <dbReference type="ARBA" id="ARBA00012007"/>
    </source>
</evidence>
<accession>A0AAV8UU80</accession>
<keyword evidence="5" id="KW-0520">NAD</keyword>
<dbReference type="GO" id="GO:0003950">
    <property type="term" value="F:NAD+ poly-ADP-ribosyltransferase activity"/>
    <property type="evidence" value="ECO:0007669"/>
    <property type="project" value="InterPro"/>
</dbReference>
<proteinExistence type="inferred from homology"/>
<organism evidence="8 9">
    <name type="scientific">Rhodosorus marinus</name>
    <dbReference type="NCBI Taxonomy" id="101924"/>
    <lineage>
        <taxon>Eukaryota</taxon>
        <taxon>Rhodophyta</taxon>
        <taxon>Stylonematophyceae</taxon>
        <taxon>Stylonematales</taxon>
        <taxon>Stylonemataceae</taxon>
        <taxon>Rhodosorus</taxon>
    </lineage>
</organism>
<evidence type="ECO:0000313" key="8">
    <source>
        <dbReference type="EMBL" id="KAJ8904643.1"/>
    </source>
</evidence>
<comment type="catalytic activity">
    <reaction evidence="7">
        <text>2'-phospho-[ligated tRNA] + NAD(+) = mature tRNA + ADP-alpha-D-ribose 1'',2''-cyclic phosphate + nicotinamide</text>
        <dbReference type="Rhea" id="RHEA:23324"/>
        <dbReference type="Rhea" id="RHEA-COMP:11106"/>
        <dbReference type="Rhea" id="RHEA-COMP:11107"/>
        <dbReference type="ChEBI" id="CHEBI:17154"/>
        <dbReference type="ChEBI" id="CHEBI:57540"/>
        <dbReference type="ChEBI" id="CHEBI:76596"/>
        <dbReference type="ChEBI" id="CHEBI:82883"/>
        <dbReference type="ChEBI" id="CHEBI:85027"/>
        <dbReference type="EC" id="2.7.1.160"/>
    </reaction>
</comment>
<evidence type="ECO:0000256" key="4">
    <source>
        <dbReference type="ARBA" id="ARBA00022679"/>
    </source>
</evidence>
<dbReference type="GO" id="GO:0008033">
    <property type="term" value="P:tRNA processing"/>
    <property type="evidence" value="ECO:0007669"/>
    <property type="project" value="TreeGrafter"/>
</dbReference>
<dbReference type="Proteomes" id="UP001157974">
    <property type="component" value="Unassembled WGS sequence"/>
</dbReference>
<evidence type="ECO:0000256" key="2">
    <source>
        <dbReference type="ARBA" id="ARBA00009836"/>
    </source>
</evidence>
<evidence type="ECO:0000256" key="6">
    <source>
        <dbReference type="ARBA" id="ARBA00025212"/>
    </source>
</evidence>
<dbReference type="EMBL" id="JAMWBK010000005">
    <property type="protein sequence ID" value="KAJ8904643.1"/>
    <property type="molecule type" value="Genomic_DNA"/>
</dbReference>
<comment type="function">
    <text evidence="6">Removes the 2'-phosphate from RNA via an intermediate in which the phosphate is ADP-ribosylated by NAD followed by a presumed transesterification to release the RNA and generate ADP-ribose 1''-2''-cyclic phosphate (APPR&gt;P). May function as an ADP-ribosylase.</text>
</comment>
<dbReference type="SUPFAM" id="SSF56399">
    <property type="entry name" value="ADP-ribosylation"/>
    <property type="match status" value="1"/>
</dbReference>
<keyword evidence="4" id="KW-0808">Transferase</keyword>
<dbReference type="HAMAP" id="MF_00299">
    <property type="entry name" value="KptA"/>
    <property type="match status" value="1"/>
</dbReference>
<keyword evidence="9" id="KW-1185">Reference proteome</keyword>